<keyword evidence="5" id="KW-1185">Reference proteome</keyword>
<evidence type="ECO:0000256" key="2">
    <source>
        <dbReference type="SAM" id="SignalP"/>
    </source>
</evidence>
<dbReference type="PANTHER" id="PTHR40446:SF2">
    <property type="entry name" value="N-ACETYLGLUCOSAMINE-1-PHOSPHODIESTER ALPHA-N-ACETYLGLUCOSAMINIDASE"/>
    <property type="match status" value="1"/>
</dbReference>
<sequence length="838" mass="92050">MQLRRMYLVLIFLFLAPVTAHASWNVTDEFEPAPTVDYFSKEGVSQQSDLLKVNVSDPKTTIKLGTPAGSPGLATLTEQAQRMSHPGNRVVGGVNGSFFHFSHPYGNGMPAYFVMNKSKIDRLGAVSSDPGDYFHDPAAFGMDKGGEPVIGDFELDMQFTYKNEQRTVDTMNTARGAGEAVVYSQSYRYDYTRTNTYGMEVVIENTNKSIEGGEVEFGDTITGEITSVRHYGDSEYATIPEEGYVLSFGGWSLSKEYEEMKVGETVSLNVDIADKWKSTSFMLGSGPKLVQNGRVDISMQDSSYRYTQRAPRTAVGTNADGSEVFLVTVDGRQSNALGMTMEEFAVYLREQGVYNAINLDGGGSTQMAARNHAYIYPTIKNTPSDGRQRSIANTLLATVNNGEETPTSVSFYKEQNGKVFPGASVAMDLHRVFDAYNTLQTDVTEKDVTWSVEGGVGYMDGSTFIAEQPGEGEIVAEIGEARAEREITVTTDIAEMKISPEEVLLDTEESKQFQITAKDENGENIIYEPSSVEWNVSGEAGTITDSGLLTTGASRAAGEVTARLGSTSVSADIAVGREPADISGFENGQAWSVQTARSDGEVRGSKGIEPVGAGDYSLRLEYDFDIGVKGIAATYAKSEAPLSIPSSPKQLGVRVHGDGGEHWLRAHIVDGEGERHNVDFTEEDGLDWTGWKYVKADLPEDLPQPITFSRIYLAEASENEKDHGVIFLDELKALYDSTEVELPEATDYQVVTPSKEWTVEFNREMNPETFTSETVYILDNQGDRHETSLRFNDKRDKVFVSADDLTMPEAYELVIEKDVEAANGNPMEEKATKLFLTR</sequence>
<dbReference type="Pfam" id="PF09992">
    <property type="entry name" value="NAGPA"/>
    <property type="match status" value="1"/>
</dbReference>
<dbReference type="Gene3D" id="2.60.40.1220">
    <property type="match status" value="1"/>
</dbReference>
<dbReference type="STRING" id="570947.SAMN05421687_10375"/>
<dbReference type="AlphaFoldDB" id="A0A1N7IZR0"/>
<feature type="chain" id="PRO_5012817338" description="Phosphodiester glycosidase domain-containing protein" evidence="2">
    <location>
        <begin position="23"/>
        <end position="838"/>
    </location>
</feature>
<dbReference type="InterPro" id="IPR018711">
    <property type="entry name" value="NAGPA"/>
</dbReference>
<evidence type="ECO:0000313" key="4">
    <source>
        <dbReference type="EMBL" id="SIS42605.1"/>
    </source>
</evidence>
<dbReference type="EMBL" id="FTOC01000003">
    <property type="protein sequence ID" value="SIS42605.1"/>
    <property type="molecule type" value="Genomic_DNA"/>
</dbReference>
<dbReference type="OrthoDB" id="9809781at2"/>
<organism evidence="4 5">
    <name type="scientific">Salimicrobium flavidum</name>
    <dbReference type="NCBI Taxonomy" id="570947"/>
    <lineage>
        <taxon>Bacteria</taxon>
        <taxon>Bacillati</taxon>
        <taxon>Bacillota</taxon>
        <taxon>Bacilli</taxon>
        <taxon>Bacillales</taxon>
        <taxon>Bacillaceae</taxon>
        <taxon>Salimicrobium</taxon>
    </lineage>
</organism>
<dbReference type="RefSeq" id="WP_076557551.1">
    <property type="nucleotide sequence ID" value="NZ_FTOC01000003.1"/>
</dbReference>
<proteinExistence type="predicted"/>
<feature type="signal peptide" evidence="2">
    <location>
        <begin position="1"/>
        <end position="22"/>
    </location>
</feature>
<dbReference type="Proteomes" id="UP000187608">
    <property type="component" value="Unassembled WGS sequence"/>
</dbReference>
<dbReference type="PANTHER" id="PTHR40446">
    <property type="entry name" value="N-ACETYLGLUCOSAMINE-1-PHOSPHODIESTER ALPHA-N-ACETYLGLUCOSAMINIDASE"/>
    <property type="match status" value="1"/>
</dbReference>
<name>A0A1N7IZR0_9BACI</name>
<protein>
    <recommendedName>
        <fullName evidence="3">Phosphodiester glycosidase domain-containing protein</fullName>
    </recommendedName>
</protein>
<evidence type="ECO:0000313" key="5">
    <source>
        <dbReference type="Proteomes" id="UP000187608"/>
    </source>
</evidence>
<keyword evidence="1 2" id="KW-0732">Signal</keyword>
<dbReference type="Gene3D" id="2.60.40.1080">
    <property type="match status" value="1"/>
</dbReference>
<feature type="domain" description="Phosphodiester glycosidase" evidence="3">
    <location>
        <begin position="228"/>
        <end position="396"/>
    </location>
</feature>
<reference evidence="5" key="1">
    <citation type="submission" date="2017-01" db="EMBL/GenBank/DDBJ databases">
        <authorList>
            <person name="Varghese N."/>
            <person name="Submissions S."/>
        </authorList>
    </citation>
    <scope>NUCLEOTIDE SEQUENCE [LARGE SCALE GENOMIC DNA]</scope>
    <source>
        <strain evidence="5">DSM 23127</strain>
    </source>
</reference>
<accession>A0A1N7IZR0</accession>
<evidence type="ECO:0000259" key="3">
    <source>
        <dbReference type="Pfam" id="PF09992"/>
    </source>
</evidence>
<dbReference type="InterPro" id="IPR014755">
    <property type="entry name" value="Cu-Rt/internalin_Ig-like"/>
</dbReference>
<evidence type="ECO:0000256" key="1">
    <source>
        <dbReference type="ARBA" id="ARBA00022729"/>
    </source>
</evidence>
<gene>
    <name evidence="4" type="ORF">SAMN05421687_10375</name>
</gene>